<gene>
    <name evidence="1" type="ORF">BXP70_19230</name>
</gene>
<evidence type="ECO:0008006" key="3">
    <source>
        <dbReference type="Google" id="ProtNLM"/>
    </source>
</evidence>
<dbReference type="Pfam" id="PF07642">
    <property type="entry name" value="BBP2"/>
    <property type="match status" value="1"/>
</dbReference>
<proteinExistence type="predicted"/>
<dbReference type="Proteomes" id="UP000194873">
    <property type="component" value="Unassembled WGS sequence"/>
</dbReference>
<protein>
    <recommendedName>
        <fullName evidence="3">Porin</fullName>
    </recommendedName>
</protein>
<sequence>MLILTTTLSLLATSMGSADDSTRTTLPFKLSGSADAYYRYNLQNPREASFNNYTSFTNTHNSFELGMISAKAEHTIGKVGMVADLGFGRRAEEFSYNDSNTRFAIKQLFITYSPSAKVKLTAGSWATHIGYESVDPYLNRNYSMSYMFSYGPFFHTGVKADFTLGNKTTLMVGVANPTDLKSASGLPKMGIAQLATGTKDDKIKAYLNYQGGNPNDSLRLHQVDAVVTFAASSKFSLSYNGTVQTRQSKSESSWSDTNTWWGSALYANVDPTSWFGLTLRSEYVGDKKALIGFNGGVFETTLSSNIRVDNLTIIPELRLDSGNRDPRLFVNRAGVAKKSTQSLLIAAVYKF</sequence>
<dbReference type="RefSeq" id="WP_086595738.1">
    <property type="nucleotide sequence ID" value="NZ_MTSE01000012.1"/>
</dbReference>
<evidence type="ECO:0000313" key="2">
    <source>
        <dbReference type="Proteomes" id="UP000194873"/>
    </source>
</evidence>
<comment type="caution">
    <text evidence="1">The sequence shown here is derived from an EMBL/GenBank/DDBJ whole genome shotgun (WGS) entry which is preliminary data.</text>
</comment>
<evidence type="ECO:0000313" key="1">
    <source>
        <dbReference type="EMBL" id="OUJ72129.1"/>
    </source>
</evidence>
<dbReference type="InterPro" id="IPR011486">
    <property type="entry name" value="BBP2"/>
</dbReference>
<keyword evidence="2" id="KW-1185">Reference proteome</keyword>
<dbReference type="AlphaFoldDB" id="A0A243W9C7"/>
<dbReference type="OrthoDB" id="1114561at2"/>
<name>A0A243W9C7_9BACT</name>
<organism evidence="1 2">
    <name type="scientific">Hymenobacter crusticola</name>
    <dbReference type="NCBI Taxonomy" id="1770526"/>
    <lineage>
        <taxon>Bacteria</taxon>
        <taxon>Pseudomonadati</taxon>
        <taxon>Bacteroidota</taxon>
        <taxon>Cytophagia</taxon>
        <taxon>Cytophagales</taxon>
        <taxon>Hymenobacteraceae</taxon>
        <taxon>Hymenobacter</taxon>
    </lineage>
</organism>
<accession>A0A243W9C7</accession>
<dbReference type="EMBL" id="MTSE01000012">
    <property type="protein sequence ID" value="OUJ72129.1"/>
    <property type="molecule type" value="Genomic_DNA"/>
</dbReference>
<reference evidence="1 2" key="1">
    <citation type="submission" date="2017-01" db="EMBL/GenBank/DDBJ databases">
        <title>A new Hymenobacter.</title>
        <authorList>
            <person name="Liang Y."/>
            <person name="Feng F."/>
        </authorList>
    </citation>
    <scope>NUCLEOTIDE SEQUENCE [LARGE SCALE GENOMIC DNA]</scope>
    <source>
        <strain evidence="1">MIMBbqt21</strain>
    </source>
</reference>